<dbReference type="InterPro" id="IPR019734">
    <property type="entry name" value="TPR_rpt"/>
</dbReference>
<dbReference type="SMART" id="SM00248">
    <property type="entry name" value="ANK"/>
    <property type="match status" value="4"/>
</dbReference>
<accession>A0A5J9WR39</accession>
<evidence type="ECO:0000313" key="4">
    <source>
        <dbReference type="Proteomes" id="UP000324897"/>
    </source>
</evidence>
<dbReference type="SMART" id="SM00028">
    <property type="entry name" value="TPR"/>
    <property type="match status" value="2"/>
</dbReference>
<protein>
    <submittedName>
        <fullName evidence="3">Uncharacterized protein</fullName>
    </submittedName>
</protein>
<dbReference type="Gene3D" id="1.25.40.20">
    <property type="entry name" value="Ankyrin repeat-containing domain"/>
    <property type="match status" value="2"/>
</dbReference>
<dbReference type="PROSITE" id="PS50297">
    <property type="entry name" value="ANK_REP_REGION"/>
    <property type="match status" value="3"/>
</dbReference>
<evidence type="ECO:0000313" key="3">
    <source>
        <dbReference type="EMBL" id="TVU50608.1"/>
    </source>
</evidence>
<dbReference type="Proteomes" id="UP000324897">
    <property type="component" value="Chromosome 6"/>
</dbReference>
<dbReference type="Gene3D" id="1.25.40.10">
    <property type="entry name" value="Tetratricopeptide repeat domain"/>
    <property type="match status" value="1"/>
</dbReference>
<proteinExistence type="predicted"/>
<keyword evidence="4" id="KW-1185">Reference proteome</keyword>
<comment type="caution">
    <text evidence="3">The sequence shown here is derived from an EMBL/GenBank/DDBJ whole genome shotgun (WGS) entry which is preliminary data.</text>
</comment>
<dbReference type="InterPro" id="IPR036770">
    <property type="entry name" value="Ankyrin_rpt-contain_sf"/>
</dbReference>
<evidence type="ECO:0000256" key="2">
    <source>
        <dbReference type="PROSITE-ProRule" id="PRU00339"/>
    </source>
</evidence>
<dbReference type="InterPro" id="IPR002110">
    <property type="entry name" value="Ankyrin_rpt"/>
</dbReference>
<dbReference type="Gramene" id="TVU50608">
    <property type="protein sequence ID" value="TVU50608"/>
    <property type="gene ID" value="EJB05_01986"/>
</dbReference>
<dbReference type="PANTHER" id="PTHR46224:SF37">
    <property type="entry name" value="OS12G0600100 PROTEIN"/>
    <property type="match status" value="1"/>
</dbReference>
<feature type="repeat" description="ANK" evidence="1">
    <location>
        <begin position="165"/>
        <end position="197"/>
    </location>
</feature>
<dbReference type="PRINTS" id="PR01415">
    <property type="entry name" value="ANKYRIN"/>
</dbReference>
<organism evidence="3 4">
    <name type="scientific">Eragrostis curvula</name>
    <name type="common">weeping love grass</name>
    <dbReference type="NCBI Taxonomy" id="38414"/>
    <lineage>
        <taxon>Eukaryota</taxon>
        <taxon>Viridiplantae</taxon>
        <taxon>Streptophyta</taxon>
        <taxon>Embryophyta</taxon>
        <taxon>Tracheophyta</taxon>
        <taxon>Spermatophyta</taxon>
        <taxon>Magnoliopsida</taxon>
        <taxon>Liliopsida</taxon>
        <taxon>Poales</taxon>
        <taxon>Poaceae</taxon>
        <taxon>PACMAD clade</taxon>
        <taxon>Chloridoideae</taxon>
        <taxon>Eragrostideae</taxon>
        <taxon>Eragrostidinae</taxon>
        <taxon>Eragrostis</taxon>
    </lineage>
</organism>
<dbReference type="EMBL" id="RWGY01000002">
    <property type="protein sequence ID" value="TVU50608.1"/>
    <property type="molecule type" value="Genomic_DNA"/>
</dbReference>
<reference evidence="3 4" key="1">
    <citation type="journal article" date="2019" name="Sci. Rep.">
        <title>A high-quality genome of Eragrostis curvula grass provides insights into Poaceae evolution and supports new strategies to enhance forage quality.</title>
        <authorList>
            <person name="Carballo J."/>
            <person name="Santos B.A.C.M."/>
            <person name="Zappacosta D."/>
            <person name="Garbus I."/>
            <person name="Selva J.P."/>
            <person name="Gallo C.A."/>
            <person name="Diaz A."/>
            <person name="Albertini E."/>
            <person name="Caccamo M."/>
            <person name="Echenique V."/>
        </authorList>
    </citation>
    <scope>NUCLEOTIDE SEQUENCE [LARGE SCALE GENOMIC DNA]</scope>
    <source>
        <strain evidence="4">cv. Victoria</strain>
        <tissue evidence="3">Leaf</tissue>
    </source>
</reference>
<keyword evidence="2" id="KW-0802">TPR repeat</keyword>
<dbReference type="InterPro" id="IPR011990">
    <property type="entry name" value="TPR-like_helical_dom_sf"/>
</dbReference>
<feature type="repeat" description="ANK" evidence="1">
    <location>
        <begin position="72"/>
        <end position="104"/>
    </location>
</feature>
<dbReference type="OrthoDB" id="20872at2759"/>
<dbReference type="PROSITE" id="PS50088">
    <property type="entry name" value="ANK_REPEAT"/>
    <property type="match status" value="3"/>
</dbReference>
<dbReference type="SUPFAM" id="SSF48403">
    <property type="entry name" value="Ankyrin repeat"/>
    <property type="match status" value="1"/>
</dbReference>
<dbReference type="PROSITE" id="PS50005">
    <property type="entry name" value="TPR"/>
    <property type="match status" value="1"/>
</dbReference>
<feature type="repeat" description="TPR" evidence="2">
    <location>
        <begin position="352"/>
        <end position="385"/>
    </location>
</feature>
<name>A0A5J9WR39_9POAL</name>
<keyword evidence="1" id="KW-0040">ANK repeat</keyword>
<feature type="non-terminal residue" evidence="3">
    <location>
        <position position="1"/>
    </location>
</feature>
<sequence length="417" mass="45221">MDAALSRVALQAALDGNLLLLKEVAKKVDLRGIRATGGRNVLHAASAKGHLDICQFLIEEGPRLDVNSRSTQGHTPVLLAAFAGNLPVLSYLLDHGGDPAMPDARGLTPLHEAATNGLLHLSSSSSLIGLIQISFCGLISCLPQGHCDVVKLLLSKGVPVEPLANMWTPLDFAVSKGHHQVLSILLDRGADAGADVNFTTPYGQTAFTNTITACLPDVAKLKEVAADPNYRGEEVTWGPRKLVEILFSWTKPIPSLPDWNVDAIIRTLKLKTKVAVSVELVERLCNWKLKGKEAFGKGDCLAATYFYGLAIGIDPLDATLFANRSVSFLRMGEGQSALADAQRCRMMCPRWAKAWYRQGAAFRLLKSYKEAAHAIVEALKLDSSSDEIRNALRQTLSIPSIRTFNYLLTLSTLFLGL</sequence>
<dbReference type="PANTHER" id="PTHR46224">
    <property type="entry name" value="ANKYRIN REPEAT FAMILY PROTEIN"/>
    <property type="match status" value="1"/>
</dbReference>
<gene>
    <name evidence="3" type="ORF">EJB05_01986</name>
</gene>
<dbReference type="AlphaFoldDB" id="A0A5J9WR39"/>
<dbReference type="InterPro" id="IPR051616">
    <property type="entry name" value="Cul2-RING_E3_ligase_SR"/>
</dbReference>
<feature type="repeat" description="ANK" evidence="1">
    <location>
        <begin position="37"/>
        <end position="69"/>
    </location>
</feature>
<dbReference type="SUPFAM" id="SSF48452">
    <property type="entry name" value="TPR-like"/>
    <property type="match status" value="1"/>
</dbReference>
<evidence type="ECO:0000256" key="1">
    <source>
        <dbReference type="PROSITE-ProRule" id="PRU00023"/>
    </source>
</evidence>
<dbReference type="Pfam" id="PF12796">
    <property type="entry name" value="Ank_2"/>
    <property type="match status" value="2"/>
</dbReference>